<accession>Q4UHV4</accession>
<protein>
    <submittedName>
        <fullName evidence="1">Uncharacterized protein</fullName>
    </submittedName>
</protein>
<dbReference type="GeneID" id="3864171"/>
<sequence length="440" mass="52487">MNSVVTNKSKLSNSQDLGLPYELINRILNLICKIQLKNFVTRDYKEYEWEIKTELIDFLISKTKYNEEQVSELIRRFKSIRFLNPNNTISNLLNFIFGSNKDENDDFTIKPNQDYVNNLDKKLYEIKLDKNNEKRMLCNHVSLIYEQLVELKDKIERSKPSYRPEYFMKHCLTNYEEVLKKEIFDIHEMNKVNLVSDRRELIEFLFKYCYRSGYKLSELIMIPLYDVSTKNEAFVNFNYPTMLTILYVNDIESVGKNKKNSDKDLEHLEECKVMFSLMNLGKYSRIEEGKFESIIPITPISSIKKITIYTRTFKKSINHGLNVDEDEGNSDHIFKCKYSFLNPLRKSNKYELKFNNKLEEFDEVEEKVDITILFIQLKGDRGVEYTIHSPFLDEKELTEIIKQVFNNICNEHPKIKDQENFNEFLKRCYMHMGSNFIFIN</sequence>
<dbReference type="eggNOG" id="ENOG502QX0A">
    <property type="taxonomic scope" value="Eukaryota"/>
</dbReference>
<keyword evidence="2" id="KW-1185">Reference proteome</keyword>
<dbReference type="RefSeq" id="XP_954012.1">
    <property type="nucleotide sequence ID" value="XM_948919.1"/>
</dbReference>
<evidence type="ECO:0000313" key="2">
    <source>
        <dbReference type="Proteomes" id="UP000001950"/>
    </source>
</evidence>
<organism evidence="1 2">
    <name type="scientific">Theileria annulata</name>
    <dbReference type="NCBI Taxonomy" id="5874"/>
    <lineage>
        <taxon>Eukaryota</taxon>
        <taxon>Sar</taxon>
        <taxon>Alveolata</taxon>
        <taxon>Apicomplexa</taxon>
        <taxon>Aconoidasida</taxon>
        <taxon>Piroplasmida</taxon>
        <taxon>Theileriidae</taxon>
        <taxon>Theileria</taxon>
    </lineage>
</organism>
<evidence type="ECO:0000313" key="1">
    <source>
        <dbReference type="EMBL" id="CAI73335.1"/>
    </source>
</evidence>
<dbReference type="OMA" id="NICNEHP"/>
<dbReference type="Proteomes" id="UP000001950">
    <property type="component" value="Chromosome 1"/>
</dbReference>
<gene>
    <name evidence="1" type="ORF">TA06915</name>
</gene>
<dbReference type="EMBL" id="CR940347">
    <property type="protein sequence ID" value="CAI73335.1"/>
    <property type="molecule type" value="Genomic_DNA"/>
</dbReference>
<dbReference type="KEGG" id="tan:TA06915"/>
<dbReference type="OrthoDB" id="10311248at2759"/>
<dbReference type="InParanoid" id="Q4UHV4"/>
<name>Q4UHV4_THEAN</name>
<proteinExistence type="predicted"/>
<dbReference type="AlphaFoldDB" id="Q4UHV4"/>
<dbReference type="VEuPathDB" id="PiroplasmaDB:TA06915"/>
<reference evidence="1 2" key="1">
    <citation type="journal article" date="2005" name="Science">
        <title>Genome of the host-cell transforming parasite Theileria annulata compared with T. parva.</title>
        <authorList>
            <person name="Pain A."/>
            <person name="Renauld H."/>
            <person name="Berriman M."/>
            <person name="Murphy L."/>
            <person name="Yeats C.A."/>
            <person name="Weir W."/>
            <person name="Kerhornou A."/>
            <person name="Aslett M."/>
            <person name="Bishop R."/>
            <person name="Bouchier C."/>
            <person name="Cochet M."/>
            <person name="Coulson R.M.R."/>
            <person name="Cronin A."/>
            <person name="de Villiers E.P."/>
            <person name="Fraser A."/>
            <person name="Fosker N."/>
            <person name="Gardner M."/>
            <person name="Goble A."/>
            <person name="Griffiths-Jones S."/>
            <person name="Harris D.E."/>
            <person name="Katzer F."/>
            <person name="Larke N."/>
            <person name="Lord A."/>
            <person name="Maser P."/>
            <person name="McKellar S."/>
            <person name="Mooney P."/>
            <person name="Morton F."/>
            <person name="Nene V."/>
            <person name="O'Neil S."/>
            <person name="Price C."/>
            <person name="Quail M.A."/>
            <person name="Rabbinowitsch E."/>
            <person name="Rawlings N.D."/>
            <person name="Rutter S."/>
            <person name="Saunders D."/>
            <person name="Seeger K."/>
            <person name="Shah T."/>
            <person name="Squares R."/>
            <person name="Squares S."/>
            <person name="Tivey A."/>
            <person name="Walker A.R."/>
            <person name="Woodward J."/>
            <person name="Dobbelaere D.A.E."/>
            <person name="Langsley G."/>
            <person name="Rajandream M.A."/>
            <person name="McKeever D."/>
            <person name="Shiels B."/>
            <person name="Tait A."/>
            <person name="Barrell B.G."/>
            <person name="Hall N."/>
        </authorList>
    </citation>
    <scope>NUCLEOTIDE SEQUENCE [LARGE SCALE GENOMIC DNA]</scope>
    <source>
        <strain evidence="2">Ankara</strain>
    </source>
</reference>